<evidence type="ECO:0000256" key="2">
    <source>
        <dbReference type="ARBA" id="ARBA00023235"/>
    </source>
</evidence>
<evidence type="ECO:0000313" key="5">
    <source>
        <dbReference type="EMBL" id="OXB52845.1"/>
    </source>
</evidence>
<dbReference type="GO" id="GO:0000723">
    <property type="term" value="P:telomere maintenance"/>
    <property type="evidence" value="ECO:0007669"/>
    <property type="project" value="TreeGrafter"/>
</dbReference>
<proteinExistence type="inferred from homology"/>
<dbReference type="InterPro" id="IPR027417">
    <property type="entry name" value="P-loop_NTPase"/>
</dbReference>
<dbReference type="PROSITE" id="PS51192">
    <property type="entry name" value="HELICASE_ATP_BIND_1"/>
    <property type="match status" value="1"/>
</dbReference>
<dbReference type="STRING" id="9009.A0A226MC35"/>
<dbReference type="PANTHER" id="PTHR13710:SF108">
    <property type="entry name" value="ATP-DEPENDENT DNA HELICASE Q4"/>
    <property type="match status" value="1"/>
</dbReference>
<feature type="domain" description="Helicase ATP-binding" evidence="4">
    <location>
        <begin position="131"/>
        <end position="245"/>
    </location>
</feature>
<feature type="region of interest" description="Disordered" evidence="3">
    <location>
        <begin position="42"/>
        <end position="92"/>
    </location>
</feature>
<comment type="caution">
    <text evidence="5">The sequence shown here is derived from an EMBL/GenBank/DDBJ whole genome shotgun (WGS) entry which is preliminary data.</text>
</comment>
<dbReference type="Gene3D" id="3.40.50.300">
    <property type="entry name" value="P-loop containing nucleotide triphosphate hydrolases"/>
    <property type="match status" value="1"/>
</dbReference>
<accession>A0A226MC35</accession>
<dbReference type="GO" id="GO:0000724">
    <property type="term" value="P:double-strand break repair via homologous recombination"/>
    <property type="evidence" value="ECO:0007669"/>
    <property type="project" value="TreeGrafter"/>
</dbReference>
<dbReference type="SUPFAM" id="SSF52540">
    <property type="entry name" value="P-loop containing nucleoside triphosphate hydrolases"/>
    <property type="match status" value="1"/>
</dbReference>
<dbReference type="GO" id="GO:0009378">
    <property type="term" value="F:four-way junction helicase activity"/>
    <property type="evidence" value="ECO:0007669"/>
    <property type="project" value="TreeGrafter"/>
</dbReference>
<evidence type="ECO:0000256" key="3">
    <source>
        <dbReference type="SAM" id="MobiDB-lite"/>
    </source>
</evidence>
<evidence type="ECO:0000313" key="6">
    <source>
        <dbReference type="Proteomes" id="UP000198323"/>
    </source>
</evidence>
<gene>
    <name evidence="5" type="ORF">ASZ78_011233</name>
</gene>
<feature type="region of interest" description="Disordered" evidence="3">
    <location>
        <begin position="1"/>
        <end position="25"/>
    </location>
</feature>
<dbReference type="Proteomes" id="UP000198323">
    <property type="component" value="Unassembled WGS sequence"/>
</dbReference>
<dbReference type="GO" id="GO:0043138">
    <property type="term" value="F:3'-5' DNA helicase activity"/>
    <property type="evidence" value="ECO:0007669"/>
    <property type="project" value="TreeGrafter"/>
</dbReference>
<feature type="compositionally biased region" description="Pro residues" evidence="3">
    <location>
        <begin position="66"/>
        <end position="77"/>
    </location>
</feature>
<dbReference type="GO" id="GO:0005634">
    <property type="term" value="C:nucleus"/>
    <property type="evidence" value="ECO:0007669"/>
    <property type="project" value="TreeGrafter"/>
</dbReference>
<evidence type="ECO:0000256" key="1">
    <source>
        <dbReference type="ARBA" id="ARBA00005446"/>
    </source>
</evidence>
<dbReference type="GO" id="GO:0005737">
    <property type="term" value="C:cytoplasm"/>
    <property type="evidence" value="ECO:0007669"/>
    <property type="project" value="TreeGrafter"/>
</dbReference>
<protein>
    <recommendedName>
        <fullName evidence="4">Helicase ATP-binding domain-containing protein</fullName>
    </recommendedName>
</protein>
<dbReference type="AlphaFoldDB" id="A0A226MC35"/>
<comment type="similarity">
    <text evidence="1">Belongs to the helicase family. RecQ subfamily.</text>
</comment>
<dbReference type="PANTHER" id="PTHR13710">
    <property type="entry name" value="DNA HELICASE RECQ FAMILY MEMBER"/>
    <property type="match status" value="1"/>
</dbReference>
<dbReference type="GO" id="GO:0005694">
    <property type="term" value="C:chromosome"/>
    <property type="evidence" value="ECO:0007669"/>
    <property type="project" value="TreeGrafter"/>
</dbReference>
<feature type="compositionally biased region" description="Polar residues" evidence="3">
    <location>
        <begin position="45"/>
        <end position="55"/>
    </location>
</feature>
<dbReference type="InterPro" id="IPR014001">
    <property type="entry name" value="Helicase_ATP-bd"/>
</dbReference>
<dbReference type="OrthoDB" id="18781at2759"/>
<feature type="compositionally biased region" description="Pro residues" evidence="3">
    <location>
        <begin position="1"/>
        <end position="11"/>
    </location>
</feature>
<dbReference type="EMBL" id="MCFN01001836">
    <property type="protein sequence ID" value="OXB52845.1"/>
    <property type="molecule type" value="Genomic_DNA"/>
</dbReference>
<feature type="non-terminal residue" evidence="5">
    <location>
        <position position="1"/>
    </location>
</feature>
<sequence>TSAHPPPPSEPFHPNNEEEEDDPLPTLEEVARRTNTVYHKLPALSTDQDGATLSGLTPFLDVQRPPYEPPSPPPPVEPLYSLGPDGKPPETPTEVLDALSELGYSSFRLGQEVAIMRILSGLPSCLRAVCVHSQLSRAQRDAALRRVRDGSAQVLLLSPEAVVGAGSSGCCCLPPAHQLPPVAFVCIDEAHCVSEWSHNFRPSYLRLCKVREASCGDAPHLFLSSTPSSSHLLLLSLSSSFLSSFSPCQLLPPLVVLRERLGVRCFLALTATATLATVRDVAAHLGIPKDDGIAVQCSAVPENLRLSVSVERDRDRTNSGRVQVAKKVNVGQHWALLAKKITGGQHWAPVAKKINTGQHWAPVAKKVNVG</sequence>
<keyword evidence="2" id="KW-0413">Isomerase</keyword>
<reference evidence="5 6" key="1">
    <citation type="submission" date="2016-07" db="EMBL/GenBank/DDBJ databases">
        <title>Disparate Historic Effective Population Sizes Predicted by Modern Levels of Genome Diversity for the Scaled Quail (Callipepla squamata) and the Northern Bobwhite (Colinus virginianus): Inferences from First and Second Generation Draft Genome Assemblies for Sympatric New World Quail.</title>
        <authorList>
            <person name="Oldeschulte D.L."/>
            <person name="Halley Y.A."/>
            <person name="Bhattarai E.K."/>
            <person name="Brashear W.A."/>
            <person name="Hill J."/>
            <person name="Metz R.P."/>
            <person name="Johnson C.D."/>
            <person name="Rollins D."/>
            <person name="Peterson M.J."/>
            <person name="Bickhart D.M."/>
            <person name="Decker J.E."/>
            <person name="Seabury C.M."/>
        </authorList>
    </citation>
    <scope>NUCLEOTIDE SEQUENCE [LARGE SCALE GENOMIC DNA]</scope>
    <source>
        <strain evidence="5 6">Texas</strain>
        <tissue evidence="5">Leg muscle</tissue>
    </source>
</reference>
<keyword evidence="6" id="KW-1185">Reference proteome</keyword>
<evidence type="ECO:0000259" key="4">
    <source>
        <dbReference type="PROSITE" id="PS51192"/>
    </source>
</evidence>
<organism evidence="5 6">
    <name type="scientific">Callipepla squamata</name>
    <name type="common">Scaled quail</name>
    <dbReference type="NCBI Taxonomy" id="9009"/>
    <lineage>
        <taxon>Eukaryota</taxon>
        <taxon>Metazoa</taxon>
        <taxon>Chordata</taxon>
        <taxon>Craniata</taxon>
        <taxon>Vertebrata</taxon>
        <taxon>Euteleostomi</taxon>
        <taxon>Archelosauria</taxon>
        <taxon>Archosauria</taxon>
        <taxon>Dinosauria</taxon>
        <taxon>Saurischia</taxon>
        <taxon>Theropoda</taxon>
        <taxon>Coelurosauria</taxon>
        <taxon>Aves</taxon>
        <taxon>Neognathae</taxon>
        <taxon>Galloanserae</taxon>
        <taxon>Galliformes</taxon>
        <taxon>Odontophoridae</taxon>
        <taxon>Callipepla</taxon>
    </lineage>
</organism>
<name>A0A226MC35_CALSU</name>